<comment type="caution">
    <text evidence="3">The sequence shown here is derived from an EMBL/GenBank/DDBJ whole genome shotgun (WGS) entry which is preliminary data.</text>
</comment>
<gene>
    <name evidence="3" type="ORF">KR51_00006280</name>
</gene>
<dbReference type="Proteomes" id="UP000016960">
    <property type="component" value="Unassembled WGS sequence"/>
</dbReference>
<dbReference type="EMBL" id="ASSJ01000010">
    <property type="protein sequence ID" value="ERN42672.1"/>
    <property type="molecule type" value="Genomic_DNA"/>
</dbReference>
<name>U5DPA7_9CHRO</name>
<feature type="region of interest" description="Disordered" evidence="1">
    <location>
        <begin position="1"/>
        <end position="20"/>
    </location>
</feature>
<evidence type="ECO:0000313" key="3">
    <source>
        <dbReference type="EMBL" id="ERN42672.1"/>
    </source>
</evidence>
<organism evidence="3 4">
    <name type="scientific">Rubidibacter lacunae KORDI 51-2</name>
    <dbReference type="NCBI Taxonomy" id="582515"/>
    <lineage>
        <taxon>Bacteria</taxon>
        <taxon>Bacillati</taxon>
        <taxon>Cyanobacteriota</taxon>
        <taxon>Cyanophyceae</taxon>
        <taxon>Oscillatoriophycideae</taxon>
        <taxon>Chroococcales</taxon>
        <taxon>Aphanothecaceae</taxon>
        <taxon>Rubidibacter</taxon>
    </lineage>
</organism>
<feature type="compositionally biased region" description="Basic and acidic residues" evidence="1">
    <location>
        <begin position="1"/>
        <end position="13"/>
    </location>
</feature>
<evidence type="ECO:0000313" key="4">
    <source>
        <dbReference type="Proteomes" id="UP000016960"/>
    </source>
</evidence>
<evidence type="ECO:0000256" key="2">
    <source>
        <dbReference type="SAM" id="Phobius"/>
    </source>
</evidence>
<keyword evidence="4" id="KW-1185">Reference proteome</keyword>
<dbReference type="AlphaFoldDB" id="U5DPA7"/>
<keyword evidence="2" id="KW-1133">Transmembrane helix</keyword>
<dbReference type="InParanoid" id="U5DPA7"/>
<keyword evidence="2" id="KW-0812">Transmembrane</keyword>
<protein>
    <submittedName>
        <fullName evidence="3">Uncharacterized protein</fullName>
    </submittedName>
</protein>
<proteinExistence type="predicted"/>
<sequence>MKREKIGFEDERNANSTDTNKFPDFIQIQHFCQALWMVGILGLSGFFLTPTAESRLVLPRARNF</sequence>
<accession>U5DPA7</accession>
<reference evidence="3 4" key="1">
    <citation type="submission" date="2013-05" db="EMBL/GenBank/DDBJ databases">
        <title>Draft genome sequence of Rubidibacter lacunae KORDI 51-2.</title>
        <authorList>
            <person name="Choi D.H."/>
            <person name="Noh J.H."/>
            <person name="Kwon K.-K."/>
            <person name="Lee J.-H."/>
            <person name="Ryu J.-Y."/>
        </authorList>
    </citation>
    <scope>NUCLEOTIDE SEQUENCE [LARGE SCALE GENOMIC DNA]</scope>
    <source>
        <strain evidence="3 4">KORDI 51-2</strain>
    </source>
</reference>
<keyword evidence="2" id="KW-0472">Membrane</keyword>
<feature type="transmembrane region" description="Helical" evidence="2">
    <location>
        <begin position="34"/>
        <end position="52"/>
    </location>
</feature>
<evidence type="ECO:0000256" key="1">
    <source>
        <dbReference type="SAM" id="MobiDB-lite"/>
    </source>
</evidence>